<dbReference type="SMART" id="SM00220">
    <property type="entry name" value="S_TKc"/>
    <property type="match status" value="1"/>
</dbReference>
<accession>A0A7N0UUW2</accession>
<proteinExistence type="inferred from homology"/>
<dbReference type="CDD" id="cd05574">
    <property type="entry name" value="STKc_phototropin_like"/>
    <property type="match status" value="1"/>
</dbReference>
<dbReference type="GO" id="GO:0004674">
    <property type="term" value="F:protein serine/threonine kinase activity"/>
    <property type="evidence" value="ECO:0007669"/>
    <property type="project" value="UniProtKB-KW"/>
</dbReference>
<feature type="region of interest" description="Disordered" evidence="10">
    <location>
        <begin position="181"/>
        <end position="233"/>
    </location>
</feature>
<evidence type="ECO:0000313" key="12">
    <source>
        <dbReference type="EnsemblPlants" id="Kaladp0085s0070.1.v1.1"/>
    </source>
</evidence>
<dbReference type="Gramene" id="Kaladp0085s0070.2.v1.1">
    <property type="protein sequence ID" value="Kaladp0085s0070.2.v1.1"/>
    <property type="gene ID" value="Kaladp0085s0070.v1.1"/>
</dbReference>
<evidence type="ECO:0000313" key="13">
    <source>
        <dbReference type="Proteomes" id="UP000594263"/>
    </source>
</evidence>
<evidence type="ECO:0000256" key="2">
    <source>
        <dbReference type="ARBA" id="ARBA00012513"/>
    </source>
</evidence>
<keyword evidence="6" id="KW-0418">Kinase</keyword>
<dbReference type="FunFam" id="1.10.510.10:FF:000020">
    <property type="entry name" value="serine/threonine-protein kinase D6PK-like"/>
    <property type="match status" value="1"/>
</dbReference>
<dbReference type="GO" id="GO:0005524">
    <property type="term" value="F:ATP binding"/>
    <property type="evidence" value="ECO:0007669"/>
    <property type="project" value="UniProtKB-KW"/>
</dbReference>
<feature type="compositionally biased region" description="Basic and acidic residues" evidence="10">
    <location>
        <begin position="11"/>
        <end position="23"/>
    </location>
</feature>
<comment type="catalytic activity">
    <reaction evidence="9">
        <text>L-seryl-[protein] + ATP = O-phospho-L-seryl-[protein] + ADP + H(+)</text>
        <dbReference type="Rhea" id="RHEA:17989"/>
        <dbReference type="Rhea" id="RHEA-COMP:9863"/>
        <dbReference type="Rhea" id="RHEA-COMP:11604"/>
        <dbReference type="ChEBI" id="CHEBI:15378"/>
        <dbReference type="ChEBI" id="CHEBI:29999"/>
        <dbReference type="ChEBI" id="CHEBI:30616"/>
        <dbReference type="ChEBI" id="CHEBI:83421"/>
        <dbReference type="ChEBI" id="CHEBI:456216"/>
        <dbReference type="EC" id="2.7.11.1"/>
    </reaction>
</comment>
<dbReference type="EC" id="2.7.11.1" evidence="2"/>
<comment type="similarity">
    <text evidence="1">Belongs to the protein kinase superfamily. AGC Ser/Thr protein kinase family.</text>
</comment>
<dbReference type="Pfam" id="PF00069">
    <property type="entry name" value="Pkinase"/>
    <property type="match status" value="2"/>
</dbReference>
<feature type="compositionally biased region" description="Polar residues" evidence="10">
    <location>
        <begin position="192"/>
        <end position="233"/>
    </location>
</feature>
<feature type="region of interest" description="Disordered" evidence="10">
    <location>
        <begin position="263"/>
        <end position="286"/>
    </location>
</feature>
<dbReference type="Gramene" id="Kaladp0085s0070.1.v1.1">
    <property type="protein sequence ID" value="Kaladp0085s0070.1.v1.1"/>
    <property type="gene ID" value="Kaladp0085s0070.v1.1"/>
</dbReference>
<dbReference type="Gramene" id="Kaladp0085s0070.4.v1.1">
    <property type="protein sequence ID" value="Kaladp0085s0070.4.v1.1"/>
    <property type="gene ID" value="Kaladp0085s0070.v1.1"/>
</dbReference>
<dbReference type="AlphaFoldDB" id="A0A7N0UUW2"/>
<organism evidence="12 13">
    <name type="scientific">Kalanchoe fedtschenkoi</name>
    <name type="common">Lavender scallops</name>
    <name type="synonym">South American air plant</name>
    <dbReference type="NCBI Taxonomy" id="63787"/>
    <lineage>
        <taxon>Eukaryota</taxon>
        <taxon>Viridiplantae</taxon>
        <taxon>Streptophyta</taxon>
        <taxon>Embryophyta</taxon>
        <taxon>Tracheophyta</taxon>
        <taxon>Spermatophyta</taxon>
        <taxon>Magnoliopsida</taxon>
        <taxon>eudicotyledons</taxon>
        <taxon>Gunneridae</taxon>
        <taxon>Pentapetalae</taxon>
        <taxon>Saxifragales</taxon>
        <taxon>Crassulaceae</taxon>
        <taxon>Kalanchoe</taxon>
    </lineage>
</organism>
<dbReference type="Proteomes" id="UP000594263">
    <property type="component" value="Unplaced"/>
</dbReference>
<dbReference type="PANTHER" id="PTHR45637">
    <property type="entry name" value="FLIPPASE KINASE 1-RELATED"/>
    <property type="match status" value="1"/>
</dbReference>
<dbReference type="Gene3D" id="3.30.200.20">
    <property type="entry name" value="Phosphorylase Kinase, domain 1"/>
    <property type="match status" value="1"/>
</dbReference>
<dbReference type="PROSITE" id="PS50011">
    <property type="entry name" value="PROTEIN_KINASE_DOM"/>
    <property type="match status" value="1"/>
</dbReference>
<evidence type="ECO:0000256" key="5">
    <source>
        <dbReference type="ARBA" id="ARBA00022741"/>
    </source>
</evidence>
<dbReference type="EnsemblPlants" id="Kaladp0085s0070.1.v1.1">
    <property type="protein sequence ID" value="Kaladp0085s0070.1.v1.1"/>
    <property type="gene ID" value="Kaladp0085s0070.v1.1"/>
</dbReference>
<sequence length="849" mass="93307">MGTASGTCEIIEAKEEPNRPPKGKEVCELGSTFTMNQGVQKWPVLRAGSSDSIEDDINQLFDAIHCKVSRKVASQSYEEGLSFMRKNAMKRPIRMGAPYSPGNEISEQVTLKQALRGLSISHASEIAAMKRLSKSVTSSPRISEAGRMKSLYKAKVVEAGESSKGEGDEVYVSLVQGDSLSSSFEGSPPCKQESTTQSTKGSSHSSPRVTMSDGQKETGTSQILGGTYPLSTEVGNETLKEELSENSEERHDIEVLASTKMTHEGSSAETECQSKPQNVHSSSGSISAKRLNKFSKKPPVVLKSVLKNKNALKKKSRQESSFATKSHFKSDVKQASNCQLVCQRCQCALQSTDEALGPDYLEVEVDSVGTPSRLLNEGNKAEVATSSILITASGVVSKDSKSGEKCEFSYSSKSSLGEFSCSTSISDDTNLSRSSCSNRPHMAMDARWQTIRLVKQQCGSLGLRNFNLLKRLGCGDIGTVYLAELLGTNCLFAIKVMDNEYLAKRKKLPRAQAEREILRMLDHPFLPTLYAQFTSENLSCLVMEYCPGGDLHVLRQKQPGRNFPEQSARFYIAEVLVALEYLHMLGVVYRDLKPENILVREDGHIMLTDFDLSLRCDVNPILLQSSCCMEPPKISGPCAGKGCIDPFCIEPTCKIPCFSPRLPKSSKSRKQNADPAVQARSLLQLVAEPTDARSNSFVGTYEYLAPEIIKGEGHGSAVDWWTLGIFLYELLYGKTPFKGVGNDETLANVVLQSLKFPDTPLVSFQARDLIKGLLVKEPENRLGSERGAADIKKHPFFEGLNWALIRCAPSPELPESYDYNYQAANLGPEQNSNYLECKVSGERLEFQSF</sequence>
<dbReference type="InterPro" id="IPR000719">
    <property type="entry name" value="Prot_kinase_dom"/>
</dbReference>
<evidence type="ECO:0000256" key="3">
    <source>
        <dbReference type="ARBA" id="ARBA00022527"/>
    </source>
</evidence>
<name>A0A7N0UUW2_KALFE</name>
<dbReference type="Gramene" id="Kaladp0085s0070.3.v1.1">
    <property type="protein sequence ID" value="Kaladp0085s0070.3.v1.1"/>
    <property type="gene ID" value="Kaladp0085s0070.v1.1"/>
</dbReference>
<dbReference type="FunFam" id="1.10.510.10:FF:000028">
    <property type="entry name" value="serine/threonine-protein kinase D6PK-like"/>
    <property type="match status" value="1"/>
</dbReference>
<evidence type="ECO:0000256" key="10">
    <source>
        <dbReference type="SAM" id="MobiDB-lite"/>
    </source>
</evidence>
<feature type="domain" description="Protein kinase" evidence="11">
    <location>
        <begin position="466"/>
        <end position="797"/>
    </location>
</feature>
<dbReference type="EnsemblPlants" id="Kaladp0085s0070.3.v1.1">
    <property type="protein sequence ID" value="Kaladp0085s0070.3.v1.1"/>
    <property type="gene ID" value="Kaladp0085s0070.v1.1"/>
</dbReference>
<feature type="region of interest" description="Disordered" evidence="10">
    <location>
        <begin position="1"/>
        <end position="23"/>
    </location>
</feature>
<evidence type="ECO:0000256" key="8">
    <source>
        <dbReference type="ARBA" id="ARBA00047899"/>
    </source>
</evidence>
<dbReference type="PROSITE" id="PS00108">
    <property type="entry name" value="PROTEIN_KINASE_ST"/>
    <property type="match status" value="1"/>
</dbReference>
<keyword evidence="4" id="KW-0808">Transferase</keyword>
<protein>
    <recommendedName>
        <fullName evidence="2">non-specific serine/threonine protein kinase</fullName>
        <ecNumber evidence="2">2.7.11.1</ecNumber>
    </recommendedName>
</protein>
<dbReference type="InterPro" id="IPR008271">
    <property type="entry name" value="Ser/Thr_kinase_AS"/>
</dbReference>
<keyword evidence="13" id="KW-1185">Reference proteome</keyword>
<dbReference type="EnsemblPlants" id="Kaladp0085s0070.4.v1.1">
    <property type="protein sequence ID" value="Kaladp0085s0070.4.v1.1"/>
    <property type="gene ID" value="Kaladp0085s0070.v1.1"/>
</dbReference>
<dbReference type="InterPro" id="IPR011009">
    <property type="entry name" value="Kinase-like_dom_sf"/>
</dbReference>
<reference evidence="12" key="1">
    <citation type="submission" date="2021-01" db="UniProtKB">
        <authorList>
            <consortium name="EnsemblPlants"/>
        </authorList>
    </citation>
    <scope>IDENTIFICATION</scope>
</reference>
<evidence type="ECO:0000256" key="4">
    <source>
        <dbReference type="ARBA" id="ARBA00022679"/>
    </source>
</evidence>
<keyword evidence="3" id="KW-0723">Serine/threonine-protein kinase</keyword>
<keyword evidence="5" id="KW-0547">Nucleotide-binding</keyword>
<feature type="compositionally biased region" description="Polar residues" evidence="10">
    <location>
        <begin position="264"/>
        <end position="286"/>
    </location>
</feature>
<evidence type="ECO:0000256" key="7">
    <source>
        <dbReference type="ARBA" id="ARBA00022840"/>
    </source>
</evidence>
<evidence type="ECO:0000256" key="1">
    <source>
        <dbReference type="ARBA" id="ARBA00009903"/>
    </source>
</evidence>
<comment type="catalytic activity">
    <reaction evidence="8">
        <text>L-threonyl-[protein] + ATP = O-phospho-L-threonyl-[protein] + ADP + H(+)</text>
        <dbReference type="Rhea" id="RHEA:46608"/>
        <dbReference type="Rhea" id="RHEA-COMP:11060"/>
        <dbReference type="Rhea" id="RHEA-COMP:11605"/>
        <dbReference type="ChEBI" id="CHEBI:15378"/>
        <dbReference type="ChEBI" id="CHEBI:30013"/>
        <dbReference type="ChEBI" id="CHEBI:30616"/>
        <dbReference type="ChEBI" id="CHEBI:61977"/>
        <dbReference type="ChEBI" id="CHEBI:456216"/>
        <dbReference type="EC" id="2.7.11.1"/>
    </reaction>
</comment>
<dbReference type="EnsemblPlants" id="Kaladp0085s0070.2.v1.1">
    <property type="protein sequence ID" value="Kaladp0085s0070.2.v1.1"/>
    <property type="gene ID" value="Kaladp0085s0070.v1.1"/>
</dbReference>
<dbReference type="OMA" id="RSEEPPN"/>
<evidence type="ECO:0000256" key="9">
    <source>
        <dbReference type="ARBA" id="ARBA00048679"/>
    </source>
</evidence>
<evidence type="ECO:0000256" key="6">
    <source>
        <dbReference type="ARBA" id="ARBA00022777"/>
    </source>
</evidence>
<dbReference type="Gene3D" id="1.10.510.10">
    <property type="entry name" value="Transferase(Phosphotransferase) domain 1"/>
    <property type="match status" value="2"/>
</dbReference>
<dbReference type="FunFam" id="3.30.200.20:FF:000032">
    <property type="entry name" value="Serine/threonine-protein kinase D6PK-like"/>
    <property type="match status" value="1"/>
</dbReference>
<dbReference type="SUPFAM" id="SSF56112">
    <property type="entry name" value="Protein kinase-like (PK-like)"/>
    <property type="match status" value="1"/>
</dbReference>
<keyword evidence="7" id="KW-0067">ATP-binding</keyword>
<evidence type="ECO:0000259" key="11">
    <source>
        <dbReference type="PROSITE" id="PS50011"/>
    </source>
</evidence>